<keyword evidence="4" id="KW-1185">Reference proteome</keyword>
<evidence type="ECO:0000313" key="3">
    <source>
        <dbReference type="EMBL" id="MBB3326830.1"/>
    </source>
</evidence>
<keyword evidence="2" id="KW-1133">Transmembrane helix</keyword>
<accession>A0A7W5JV88</accession>
<evidence type="ECO:0000313" key="4">
    <source>
        <dbReference type="Proteomes" id="UP000565572"/>
    </source>
</evidence>
<evidence type="ECO:0000256" key="1">
    <source>
        <dbReference type="SAM" id="MobiDB-lite"/>
    </source>
</evidence>
<keyword evidence="2" id="KW-0812">Transmembrane</keyword>
<comment type="caution">
    <text evidence="3">The sequence shown here is derived from an EMBL/GenBank/DDBJ whole genome shotgun (WGS) entry which is preliminary data.</text>
</comment>
<dbReference type="AlphaFoldDB" id="A0A7W5JV88"/>
<keyword evidence="2" id="KW-0472">Membrane</keyword>
<dbReference type="EMBL" id="JACHZG010000001">
    <property type="protein sequence ID" value="MBB3326830.1"/>
    <property type="molecule type" value="Genomic_DNA"/>
</dbReference>
<proteinExistence type="predicted"/>
<reference evidence="3 4" key="1">
    <citation type="submission" date="2020-08" db="EMBL/GenBank/DDBJ databases">
        <title>Sequencing the genomes of 1000 actinobacteria strains.</title>
        <authorList>
            <person name="Klenk H.-P."/>
        </authorList>
    </citation>
    <scope>NUCLEOTIDE SEQUENCE [LARGE SCALE GENOMIC DNA]</scope>
    <source>
        <strain evidence="3 4">DSM 11053</strain>
    </source>
</reference>
<dbReference type="RefSeq" id="WP_183337702.1">
    <property type="nucleotide sequence ID" value="NZ_JACHZG010000001.1"/>
</dbReference>
<name>A0A7W5JV88_9ACTN</name>
<organism evidence="3 4">
    <name type="scientific">Microlunatus antarcticus</name>
    <dbReference type="NCBI Taxonomy" id="53388"/>
    <lineage>
        <taxon>Bacteria</taxon>
        <taxon>Bacillati</taxon>
        <taxon>Actinomycetota</taxon>
        <taxon>Actinomycetes</taxon>
        <taxon>Propionibacteriales</taxon>
        <taxon>Propionibacteriaceae</taxon>
        <taxon>Microlunatus</taxon>
    </lineage>
</organism>
<gene>
    <name evidence="3" type="ORF">FHX39_001774</name>
</gene>
<dbReference type="SUPFAM" id="SSF82171">
    <property type="entry name" value="DPP6 N-terminal domain-like"/>
    <property type="match status" value="1"/>
</dbReference>
<feature type="transmembrane region" description="Helical" evidence="2">
    <location>
        <begin position="42"/>
        <end position="61"/>
    </location>
</feature>
<evidence type="ECO:0000256" key="2">
    <source>
        <dbReference type="SAM" id="Phobius"/>
    </source>
</evidence>
<feature type="region of interest" description="Disordered" evidence="1">
    <location>
        <begin position="1"/>
        <end position="34"/>
    </location>
</feature>
<dbReference type="Proteomes" id="UP000565572">
    <property type="component" value="Unassembled WGS sequence"/>
</dbReference>
<sequence>MPEDDVQPDASGPETQADVEEQATPAPATPPAWYAQRPRRRWPWVAVPVAVVLLATGGFLVQHRLAATTDGAPTATVADPTAVVPAAPGEQATFTLAGAGDAVVYLQSSGAVQRADLTSGAATVTPTPALVEPARFFAGAGWVASKTDADPSGFVVHDGAGASLLPVPLQQAGRAYPAGPDAIWVVPSQADRNGGRTAVQVDVDGNRVGDASIRLPGTLGLPVGQLTDSLVAVTASGTYEAGATGSRRLSRGTLLGVGTDAVLTWDCNDKLRCDARVNRPGRAPRYLPAVHASLEGLYAKDVTTAGSSWGVLSPDRRWVALALPKPTRSGARLVLVELKSGHRVEVPGAPAEQDGVAQAAWTPNGRYLLALTDGRLRAVDTTTDVVSTIGGTPAGLRHLAVAGTATG</sequence>
<protein>
    <submittedName>
        <fullName evidence="3">Uncharacterized protein</fullName>
    </submittedName>
</protein>